<protein>
    <submittedName>
        <fullName evidence="1">Uncharacterized protein</fullName>
    </submittedName>
</protein>
<dbReference type="Proteomes" id="UP000216446">
    <property type="component" value="Unassembled WGS sequence"/>
</dbReference>
<keyword evidence="2" id="KW-1185">Reference proteome</keyword>
<sequence length="95" mass="10599">MLILEASPETSDLLAFVDESVRNLQQSGAEPRTILVGPLAYERLREAVAARFGRENQHVEQVQWLSVVIDPGREDRICVLPTVRETADGARLETV</sequence>
<organism evidence="1 2">
    <name type="scientific">Rubricoccus marinus</name>
    <dbReference type="NCBI Taxonomy" id="716817"/>
    <lineage>
        <taxon>Bacteria</taxon>
        <taxon>Pseudomonadati</taxon>
        <taxon>Rhodothermota</taxon>
        <taxon>Rhodothermia</taxon>
        <taxon>Rhodothermales</taxon>
        <taxon>Rubricoccaceae</taxon>
        <taxon>Rubricoccus</taxon>
    </lineage>
</organism>
<gene>
    <name evidence="1" type="ORF">BSZ36_08765</name>
</gene>
<evidence type="ECO:0000313" key="2">
    <source>
        <dbReference type="Proteomes" id="UP000216446"/>
    </source>
</evidence>
<dbReference type="InParanoid" id="A0A259TZ71"/>
<name>A0A259TZ71_9BACT</name>
<proteinExistence type="predicted"/>
<dbReference type="SUPFAM" id="SSF111057">
    <property type="entry name" value="Hypothetical protein PF0899"/>
    <property type="match status" value="1"/>
</dbReference>
<accession>A0A259TZ71</accession>
<dbReference type="EMBL" id="MQWB01000001">
    <property type="protein sequence ID" value="OZC03052.1"/>
    <property type="molecule type" value="Genomic_DNA"/>
</dbReference>
<evidence type="ECO:0000313" key="1">
    <source>
        <dbReference type="EMBL" id="OZC03052.1"/>
    </source>
</evidence>
<reference evidence="1 2" key="1">
    <citation type="submission" date="2016-11" db="EMBL/GenBank/DDBJ databases">
        <title>Study of marine rhodopsin-containing bacteria.</title>
        <authorList>
            <person name="Yoshizawa S."/>
            <person name="Kumagai Y."/>
            <person name="Kogure K."/>
        </authorList>
    </citation>
    <scope>NUCLEOTIDE SEQUENCE [LARGE SCALE GENOMIC DNA]</scope>
    <source>
        <strain evidence="1 2">SG-29</strain>
    </source>
</reference>
<comment type="caution">
    <text evidence="1">The sequence shown here is derived from an EMBL/GenBank/DDBJ whole genome shotgun (WGS) entry which is preliminary data.</text>
</comment>
<dbReference type="AlphaFoldDB" id="A0A259TZ71"/>
<dbReference type="InterPro" id="IPR036216">
    <property type="entry name" value="ENCP4_sf"/>
</dbReference>
<dbReference type="NCBIfam" id="NF041192">
    <property type="entry name" value="encap_f4c"/>
    <property type="match status" value="1"/>
</dbReference>
<dbReference type="RefSeq" id="WP_179271100.1">
    <property type="nucleotide sequence ID" value="NZ_MQWB01000001.1"/>
</dbReference>